<dbReference type="InterPro" id="IPR045093">
    <property type="entry name" value="Cullin"/>
</dbReference>
<comment type="caution">
    <text evidence="8">The sequence shown here is derived from an EMBL/GenBank/DDBJ whole genome shotgun (WGS) entry which is preliminary data.</text>
</comment>
<dbReference type="OrthoDB" id="27073at2759"/>
<name>A0A4Y7TIQ8_COPMI</name>
<proteinExistence type="inferred from homology"/>
<evidence type="ECO:0000256" key="3">
    <source>
        <dbReference type="ARBA" id="ARBA00022843"/>
    </source>
</evidence>
<dbReference type="InterPro" id="IPR001373">
    <property type="entry name" value="Cullin_N"/>
</dbReference>
<dbReference type="Gene3D" id="3.30.230.130">
    <property type="entry name" value="Cullin, Chain C, Domain 2"/>
    <property type="match status" value="1"/>
</dbReference>
<sequence length="782" mass="89111">MSTVRRGGRPKIKPPKKHGADFSADKTWLALSKSIKEVQNHNAASLSFEENYRYAYNMVLYKKEEMLYNGVGTLVAEHLDTLANEKIVPQFPAGSIGETVQLKAQQGELLLKGLKEVWDDHESIMTKLGQLLKYLDRIYPEKAHVPTTWGKGLELFLRHIIKNPIKDHLVSAILETIHCERSGYAINRSAVKGCVDVFLGLETDHGTVYKCDLEQQFLQSSEEFYKKEANDLLSSCECPEYLRRVEARYEAEDSRIHHYLSTQTSLALKQILTATLLTPNLSAVISMPNSGLDIMIDTNKLDDLARLYRLYLPVPNGLHVLKKALRESITRRGKELNEASLGPVGNEGEGEDGEDEKDKRKDKGKAKARPVPGATPAIKWVQDVLDLKDKFDSVWKDAFKSDRDIEAALNEAFESFINLHPKSPEYTSLFIDDHLKRGIKGLTDAEVDAILDKTITVFRYLSDKDIFERYYKNHLAKRLLLKRSISDDAERGMLSKLKIESGMQFTSKLEGMFNDIKTSSDAMVEYQAYLGKHKAPMVDISVTVMTSTFWPYSPPAVAPIIPALLAESCKSYEGFYDSRHSGRRLTWLPSMGNADVRVAFNAKSHDLNVSTHALMILLLFEKLGDDDFLTYSEIKEATLIEETDLKRNLQSLACAKYKVLKKHPTGREISDDDSFSFNVDFTDKMQRIKISTVSSRPENNQERQETQGKIDEERKHQIDACVVRIMKDRKHMKHNELVNEVTRQLASRFAPDPLAIKKRIEALIEREYLERCEDRKSYNYLA</sequence>
<feature type="region of interest" description="Disordered" evidence="6">
    <location>
        <begin position="691"/>
        <end position="711"/>
    </location>
</feature>
<dbReference type="SMART" id="SM00884">
    <property type="entry name" value="Cullin_Nedd8"/>
    <property type="match status" value="1"/>
</dbReference>
<feature type="compositionally biased region" description="Basic residues" evidence="6">
    <location>
        <begin position="1"/>
        <end position="17"/>
    </location>
</feature>
<dbReference type="Gene3D" id="1.20.1310.10">
    <property type="entry name" value="Cullin Repeats"/>
    <property type="match status" value="4"/>
</dbReference>
<dbReference type="FunFam" id="1.10.10.10:FF:000091">
    <property type="entry name" value="Cullin 3"/>
    <property type="match status" value="1"/>
</dbReference>
<dbReference type="Gene3D" id="1.10.10.10">
    <property type="entry name" value="Winged helix-like DNA-binding domain superfamily/Winged helix DNA-binding domain"/>
    <property type="match status" value="1"/>
</dbReference>
<dbReference type="GO" id="GO:0031625">
    <property type="term" value="F:ubiquitin protein ligase binding"/>
    <property type="evidence" value="ECO:0007669"/>
    <property type="project" value="InterPro"/>
</dbReference>
<dbReference type="Pfam" id="PF26557">
    <property type="entry name" value="Cullin_AB"/>
    <property type="match status" value="1"/>
</dbReference>
<dbReference type="FunFam" id="1.20.1310.10:FF:000001">
    <property type="entry name" value="Cullin 3"/>
    <property type="match status" value="1"/>
</dbReference>
<dbReference type="GO" id="GO:0000278">
    <property type="term" value="P:mitotic cell cycle"/>
    <property type="evidence" value="ECO:0007669"/>
    <property type="project" value="UniProtKB-ARBA"/>
</dbReference>
<dbReference type="InterPro" id="IPR016157">
    <property type="entry name" value="Cullin_CS"/>
</dbReference>
<evidence type="ECO:0000256" key="2">
    <source>
        <dbReference type="ARBA" id="ARBA00022499"/>
    </source>
</evidence>
<dbReference type="PROSITE" id="PS01256">
    <property type="entry name" value="CULLIN_1"/>
    <property type="match status" value="1"/>
</dbReference>
<dbReference type="InterPro" id="IPR016158">
    <property type="entry name" value="Cullin_homology"/>
</dbReference>
<dbReference type="Proteomes" id="UP000298030">
    <property type="component" value="Unassembled WGS sequence"/>
</dbReference>
<dbReference type="AlphaFoldDB" id="A0A4Y7TIQ8"/>
<dbReference type="InterPro" id="IPR036388">
    <property type="entry name" value="WH-like_DNA-bd_sf"/>
</dbReference>
<feature type="domain" description="Cullin family profile" evidence="7">
    <location>
        <begin position="422"/>
        <end position="653"/>
    </location>
</feature>
<dbReference type="FunFam" id="1.20.1310.10:FF:000002">
    <property type="entry name" value="cullin-3 isoform X1"/>
    <property type="match status" value="1"/>
</dbReference>
<dbReference type="PROSITE" id="PS50069">
    <property type="entry name" value="CULLIN_2"/>
    <property type="match status" value="1"/>
</dbReference>
<dbReference type="SMART" id="SM00182">
    <property type="entry name" value="CULLIN"/>
    <property type="match status" value="1"/>
</dbReference>
<evidence type="ECO:0000256" key="1">
    <source>
        <dbReference type="ARBA" id="ARBA00006019"/>
    </source>
</evidence>
<dbReference type="STRING" id="71717.A0A4Y7TIQ8"/>
<dbReference type="SUPFAM" id="SSF75632">
    <property type="entry name" value="Cullin homology domain"/>
    <property type="match status" value="1"/>
</dbReference>
<feature type="region of interest" description="Disordered" evidence="6">
    <location>
        <begin position="336"/>
        <end position="371"/>
    </location>
</feature>
<dbReference type="Pfam" id="PF00888">
    <property type="entry name" value="Cullin"/>
    <property type="match status" value="1"/>
</dbReference>
<comment type="similarity">
    <text evidence="1 4 5">Belongs to the cullin family.</text>
</comment>
<evidence type="ECO:0000256" key="4">
    <source>
        <dbReference type="PROSITE-ProRule" id="PRU00330"/>
    </source>
</evidence>
<evidence type="ECO:0000313" key="8">
    <source>
        <dbReference type="EMBL" id="TEB33369.1"/>
    </source>
</evidence>
<evidence type="ECO:0000259" key="7">
    <source>
        <dbReference type="PROSITE" id="PS50069"/>
    </source>
</evidence>
<dbReference type="SUPFAM" id="SSF46785">
    <property type="entry name" value="Winged helix' DNA-binding domain"/>
    <property type="match status" value="1"/>
</dbReference>
<dbReference type="InterPro" id="IPR036390">
    <property type="entry name" value="WH_DNA-bd_sf"/>
</dbReference>
<gene>
    <name evidence="8" type="ORF">FA13DRAFT_1773085</name>
</gene>
<evidence type="ECO:0000256" key="6">
    <source>
        <dbReference type="SAM" id="MobiDB-lite"/>
    </source>
</evidence>
<dbReference type="EMBL" id="QPFP01000012">
    <property type="protein sequence ID" value="TEB33369.1"/>
    <property type="molecule type" value="Genomic_DNA"/>
</dbReference>
<dbReference type="GO" id="GO:0005737">
    <property type="term" value="C:cytoplasm"/>
    <property type="evidence" value="ECO:0007669"/>
    <property type="project" value="UniProtKB-ARBA"/>
</dbReference>
<dbReference type="GO" id="GO:0031461">
    <property type="term" value="C:cullin-RING ubiquitin ligase complex"/>
    <property type="evidence" value="ECO:0007669"/>
    <property type="project" value="InterPro"/>
</dbReference>
<dbReference type="FunFam" id="1.20.1310.10:FF:000036">
    <property type="entry name" value="SCF ubiquitin ligase subunit CulC, putative"/>
    <property type="match status" value="1"/>
</dbReference>
<dbReference type="GO" id="GO:0006915">
    <property type="term" value="P:apoptotic process"/>
    <property type="evidence" value="ECO:0007669"/>
    <property type="project" value="UniProtKB-ARBA"/>
</dbReference>
<evidence type="ECO:0000313" key="9">
    <source>
        <dbReference type="Proteomes" id="UP000298030"/>
    </source>
</evidence>
<keyword evidence="2" id="KW-1017">Isopeptide bond</keyword>
<protein>
    <submittedName>
        <fullName evidence="8">Cullin-domain-containing protein</fullName>
    </submittedName>
</protein>
<dbReference type="InterPro" id="IPR016159">
    <property type="entry name" value="Cullin_repeat-like_dom_sf"/>
</dbReference>
<dbReference type="GO" id="GO:0043161">
    <property type="term" value="P:proteasome-mediated ubiquitin-dependent protein catabolic process"/>
    <property type="evidence" value="ECO:0007669"/>
    <property type="project" value="UniProtKB-ARBA"/>
</dbReference>
<dbReference type="GO" id="GO:0010468">
    <property type="term" value="P:regulation of gene expression"/>
    <property type="evidence" value="ECO:0007669"/>
    <property type="project" value="UniProtKB-ARBA"/>
</dbReference>
<keyword evidence="9" id="KW-1185">Reference proteome</keyword>
<evidence type="ECO:0000256" key="5">
    <source>
        <dbReference type="RuleBase" id="RU003829"/>
    </source>
</evidence>
<accession>A0A4Y7TIQ8</accession>
<dbReference type="SUPFAM" id="SSF74788">
    <property type="entry name" value="Cullin repeat-like"/>
    <property type="match status" value="1"/>
</dbReference>
<dbReference type="Pfam" id="PF10557">
    <property type="entry name" value="Cullin_Nedd8"/>
    <property type="match status" value="1"/>
</dbReference>
<keyword evidence="3" id="KW-0832">Ubl conjugation</keyword>
<dbReference type="PANTHER" id="PTHR11932">
    <property type="entry name" value="CULLIN"/>
    <property type="match status" value="1"/>
</dbReference>
<dbReference type="GO" id="GO:0080090">
    <property type="term" value="P:regulation of primary metabolic process"/>
    <property type="evidence" value="ECO:0007669"/>
    <property type="project" value="UniProtKB-ARBA"/>
</dbReference>
<feature type="compositionally biased region" description="Basic and acidic residues" evidence="6">
    <location>
        <begin position="699"/>
        <end position="711"/>
    </location>
</feature>
<dbReference type="InterPro" id="IPR019559">
    <property type="entry name" value="Cullin_neddylation_domain"/>
</dbReference>
<dbReference type="InterPro" id="IPR059120">
    <property type="entry name" value="Cullin-like_AB"/>
</dbReference>
<feature type="region of interest" description="Disordered" evidence="6">
    <location>
        <begin position="1"/>
        <end position="21"/>
    </location>
</feature>
<dbReference type="GO" id="GO:0007165">
    <property type="term" value="P:signal transduction"/>
    <property type="evidence" value="ECO:0007669"/>
    <property type="project" value="UniProtKB-ARBA"/>
</dbReference>
<organism evidence="8 9">
    <name type="scientific">Coprinellus micaceus</name>
    <name type="common">Glistening ink-cap mushroom</name>
    <name type="synonym">Coprinus micaceus</name>
    <dbReference type="NCBI Taxonomy" id="71717"/>
    <lineage>
        <taxon>Eukaryota</taxon>
        <taxon>Fungi</taxon>
        <taxon>Dikarya</taxon>
        <taxon>Basidiomycota</taxon>
        <taxon>Agaricomycotina</taxon>
        <taxon>Agaricomycetes</taxon>
        <taxon>Agaricomycetidae</taxon>
        <taxon>Agaricales</taxon>
        <taxon>Agaricineae</taxon>
        <taxon>Psathyrellaceae</taxon>
        <taxon>Coprinellus</taxon>
    </lineage>
</organism>
<dbReference type="GO" id="GO:0006950">
    <property type="term" value="P:response to stress"/>
    <property type="evidence" value="ECO:0007669"/>
    <property type="project" value="UniProtKB-ARBA"/>
</dbReference>
<reference evidence="8 9" key="1">
    <citation type="journal article" date="2019" name="Nat. Ecol. Evol.">
        <title>Megaphylogeny resolves global patterns of mushroom evolution.</title>
        <authorList>
            <person name="Varga T."/>
            <person name="Krizsan K."/>
            <person name="Foldi C."/>
            <person name="Dima B."/>
            <person name="Sanchez-Garcia M."/>
            <person name="Sanchez-Ramirez S."/>
            <person name="Szollosi G.J."/>
            <person name="Szarkandi J.G."/>
            <person name="Papp V."/>
            <person name="Albert L."/>
            <person name="Andreopoulos W."/>
            <person name="Angelini C."/>
            <person name="Antonin V."/>
            <person name="Barry K.W."/>
            <person name="Bougher N.L."/>
            <person name="Buchanan P."/>
            <person name="Buyck B."/>
            <person name="Bense V."/>
            <person name="Catcheside P."/>
            <person name="Chovatia M."/>
            <person name="Cooper J."/>
            <person name="Damon W."/>
            <person name="Desjardin D."/>
            <person name="Finy P."/>
            <person name="Geml J."/>
            <person name="Haridas S."/>
            <person name="Hughes K."/>
            <person name="Justo A."/>
            <person name="Karasinski D."/>
            <person name="Kautmanova I."/>
            <person name="Kiss B."/>
            <person name="Kocsube S."/>
            <person name="Kotiranta H."/>
            <person name="LaButti K.M."/>
            <person name="Lechner B.E."/>
            <person name="Liimatainen K."/>
            <person name="Lipzen A."/>
            <person name="Lukacs Z."/>
            <person name="Mihaltcheva S."/>
            <person name="Morgado L.N."/>
            <person name="Niskanen T."/>
            <person name="Noordeloos M.E."/>
            <person name="Ohm R.A."/>
            <person name="Ortiz-Santana B."/>
            <person name="Ovrebo C."/>
            <person name="Racz N."/>
            <person name="Riley R."/>
            <person name="Savchenko A."/>
            <person name="Shiryaev A."/>
            <person name="Soop K."/>
            <person name="Spirin V."/>
            <person name="Szebenyi C."/>
            <person name="Tomsovsky M."/>
            <person name="Tulloss R.E."/>
            <person name="Uehling J."/>
            <person name="Grigoriev I.V."/>
            <person name="Vagvolgyi C."/>
            <person name="Papp T."/>
            <person name="Martin F.M."/>
            <person name="Miettinen O."/>
            <person name="Hibbett D.S."/>
            <person name="Nagy L.G."/>
        </authorList>
    </citation>
    <scope>NUCLEOTIDE SEQUENCE [LARGE SCALE GENOMIC DNA]</scope>
    <source>
        <strain evidence="8 9">FP101781</strain>
    </source>
</reference>
<dbReference type="InterPro" id="IPR036317">
    <property type="entry name" value="Cullin_homology_sf"/>
</dbReference>